<gene>
    <name evidence="2" type="ORF">CONCODRAFT_10186</name>
</gene>
<dbReference type="AlphaFoldDB" id="A0A137NYL5"/>
<sequence>MINNDKITDINGIKFKFEEKLDNFDENKAKKERLMTLVSNLVKDRVIETYKFNEVKMYYDLDDISLHPNKMHLDNTCYSRVYCSNGALKGANVLVLLIQGNGLQPLIWDNDQCINKDFKTGSMIEIIEKLTSNNYEVMCLNPNENTFINGSPNVNCSRESIQIPNHSTPELHTVTTFKELILPSSPRKIIIIACDYGASCVMSVLEALFPQLENKLKGIFLIQSIHSGEELYGSDFQDWFLMNCVNWVESNDPECATIESIKLGCPTFSIEKSSNCLISKLVPNILQFIQSKTN</sequence>
<organism evidence="2 3">
    <name type="scientific">Conidiobolus coronatus (strain ATCC 28846 / CBS 209.66 / NRRL 28638)</name>
    <name type="common">Delacroixia coronata</name>
    <dbReference type="NCBI Taxonomy" id="796925"/>
    <lineage>
        <taxon>Eukaryota</taxon>
        <taxon>Fungi</taxon>
        <taxon>Fungi incertae sedis</taxon>
        <taxon>Zoopagomycota</taxon>
        <taxon>Entomophthoromycotina</taxon>
        <taxon>Entomophthoromycetes</taxon>
        <taxon>Entomophthorales</taxon>
        <taxon>Ancylistaceae</taxon>
        <taxon>Conidiobolus</taxon>
    </lineage>
</organism>
<dbReference type="GO" id="GO:0031048">
    <property type="term" value="P:regulatory ncRNA-mediated heterochromatin formation"/>
    <property type="evidence" value="ECO:0007669"/>
    <property type="project" value="TreeGrafter"/>
</dbReference>
<dbReference type="OrthoDB" id="421951at2759"/>
<dbReference type="GO" id="GO:0035197">
    <property type="term" value="F:siRNA binding"/>
    <property type="evidence" value="ECO:0007669"/>
    <property type="project" value="TreeGrafter"/>
</dbReference>
<evidence type="ECO:0000313" key="2">
    <source>
        <dbReference type="EMBL" id="KXN67699.1"/>
    </source>
</evidence>
<reference evidence="2 3" key="1">
    <citation type="journal article" date="2015" name="Genome Biol. Evol.">
        <title>Phylogenomic analyses indicate that early fungi evolved digesting cell walls of algal ancestors of land plants.</title>
        <authorList>
            <person name="Chang Y."/>
            <person name="Wang S."/>
            <person name="Sekimoto S."/>
            <person name="Aerts A.L."/>
            <person name="Choi C."/>
            <person name="Clum A."/>
            <person name="LaButti K.M."/>
            <person name="Lindquist E.A."/>
            <person name="Yee Ngan C."/>
            <person name="Ohm R.A."/>
            <person name="Salamov A.A."/>
            <person name="Grigoriev I.V."/>
            <person name="Spatafora J.W."/>
            <person name="Berbee M.L."/>
        </authorList>
    </citation>
    <scope>NUCLEOTIDE SEQUENCE [LARGE SCALE GENOMIC DNA]</scope>
    <source>
        <strain evidence="2 3">NRRL 28638</strain>
    </source>
</reference>
<keyword evidence="3" id="KW-1185">Reference proteome</keyword>
<name>A0A137NYL5_CONC2</name>
<protein>
    <recommendedName>
        <fullName evidence="1">Arb2 domain-containing protein</fullName>
    </recommendedName>
</protein>
<dbReference type="PANTHER" id="PTHR21357">
    <property type="entry name" value="FAM172 FAMILY PROTEIN HOMOLOG CG10038"/>
    <property type="match status" value="1"/>
</dbReference>
<dbReference type="GO" id="GO:0005634">
    <property type="term" value="C:nucleus"/>
    <property type="evidence" value="ECO:0007669"/>
    <property type="project" value="TreeGrafter"/>
</dbReference>
<dbReference type="InterPro" id="IPR048263">
    <property type="entry name" value="Arb2"/>
</dbReference>
<dbReference type="PANTHER" id="PTHR21357:SF4">
    <property type="entry name" value="FAM172 FAMILY PROTEIN HOMOLOG CG10038"/>
    <property type="match status" value="1"/>
</dbReference>
<dbReference type="EMBL" id="KQ964618">
    <property type="protein sequence ID" value="KXN67699.1"/>
    <property type="molecule type" value="Genomic_DNA"/>
</dbReference>
<proteinExistence type="predicted"/>
<feature type="domain" description="Arb2" evidence="1">
    <location>
        <begin position="4"/>
        <end position="253"/>
    </location>
</feature>
<dbReference type="Proteomes" id="UP000070444">
    <property type="component" value="Unassembled WGS sequence"/>
</dbReference>
<evidence type="ECO:0000259" key="1">
    <source>
        <dbReference type="Pfam" id="PF22749"/>
    </source>
</evidence>
<dbReference type="InterPro" id="IPR053858">
    <property type="entry name" value="Arb2_dom"/>
</dbReference>
<evidence type="ECO:0000313" key="3">
    <source>
        <dbReference type="Proteomes" id="UP000070444"/>
    </source>
</evidence>
<accession>A0A137NYL5</accession>
<dbReference type="Pfam" id="PF22749">
    <property type="entry name" value="Arb2"/>
    <property type="match status" value="1"/>
</dbReference>